<dbReference type="Proteomes" id="UP000317199">
    <property type="component" value="Chromosome"/>
</dbReference>
<proteinExistence type="predicted"/>
<dbReference type="EMBL" id="CP041242">
    <property type="protein sequence ID" value="QDH69643.1"/>
    <property type="molecule type" value="Genomic_DNA"/>
</dbReference>
<dbReference type="NCBIfam" id="TIGR04474">
    <property type="entry name" value="tcm_partner"/>
    <property type="match status" value="1"/>
</dbReference>
<gene>
    <name evidence="1" type="primary">tcmP</name>
    <name evidence="1" type="ORF">FKV23_05715</name>
</gene>
<evidence type="ECO:0000313" key="1">
    <source>
        <dbReference type="EMBL" id="QDH69643.1"/>
    </source>
</evidence>
<reference evidence="1 2" key="1">
    <citation type="submission" date="2019-06" db="EMBL/GenBank/DDBJ databases">
        <title>Lysobacter alkalisoli sp. nov. isolated from saline-alkali soil.</title>
        <authorList>
            <person name="Sun J.-Q."/>
            <person name="Xu L."/>
        </authorList>
    </citation>
    <scope>NUCLEOTIDE SEQUENCE [LARGE SCALE GENOMIC DNA]</scope>
    <source>
        <strain evidence="1 2">SJ-36</strain>
    </source>
</reference>
<dbReference type="InterPro" id="IPR031009">
    <property type="entry name" value="Tcm_partner"/>
</dbReference>
<dbReference type="RefSeq" id="WP_141622984.1">
    <property type="nucleotide sequence ID" value="NZ_CP041242.1"/>
</dbReference>
<name>A0A514BQG8_9GAMM</name>
<dbReference type="KEGG" id="lyj:FKV23_05715"/>
<accession>A0A514BQG8</accession>
<organism evidence="1 2">
    <name type="scientific">Marilutibacter alkalisoli</name>
    <dbReference type="NCBI Taxonomy" id="2591633"/>
    <lineage>
        <taxon>Bacteria</taxon>
        <taxon>Pseudomonadati</taxon>
        <taxon>Pseudomonadota</taxon>
        <taxon>Gammaproteobacteria</taxon>
        <taxon>Lysobacterales</taxon>
        <taxon>Lysobacteraceae</taxon>
        <taxon>Marilutibacter</taxon>
    </lineage>
</organism>
<keyword evidence="2" id="KW-1185">Reference proteome</keyword>
<protein>
    <submittedName>
        <fullName evidence="1">Three-Cys-motif partner protein TcmP</fullName>
    </submittedName>
</protein>
<sequence>MLRPSKTIWSLEPHTLAKHLILRRYLHAWLPIISSRNQKVLFLDGFAGPGIYAGGEEGSPVIAMKALIEHAHRHVIKAKVMFLFIEANKKRSETLASVIEPLKAQLPEGSSASVVHGEYAPLLSQTLEDLATAGKQLAPSLVFIDPFGVKGLTMDLVRRVLATRSCEVLLNFMVGYAHRFIAAPEFEKPLDAIFGTPRWQEGRDLAGHARVDFLRRLYIEELSRTDVCGRAEYARAFSMLDESQRPIYDLVFATNHPQGIDKMKDALWKVDGSGGERFSDATDPGQATLLDDSVEHDQGLLALLRDAFAGQTVTWPQTEEFIRRSPYRILKRPLLKAAKDPASGIRIQSDTRGLTALSRITFI</sequence>
<dbReference type="AlphaFoldDB" id="A0A514BQG8"/>
<evidence type="ECO:0000313" key="2">
    <source>
        <dbReference type="Proteomes" id="UP000317199"/>
    </source>
</evidence>
<dbReference type="OrthoDB" id="275124at2"/>